<sequence length="167" mass="18459">MGHSNVWNSHPKNYGPGSRTCRVCGNPHGLIRKYGLMCCRQCFRSNAKEIGFIKVSGIWVSYLLVGTALIFLNFSCVTTAISISDMAMTDGSSRMIMSRKLKENSYNHSTDKNRDAHSLDLDDYHPIDPVPSSKASIKPGPIEHGTPLNPYIPRHSPPSPPHPKQIG</sequence>
<evidence type="ECO:0000313" key="7">
    <source>
        <dbReference type="Proteomes" id="UP000027138"/>
    </source>
</evidence>
<dbReference type="GO" id="GO:0008270">
    <property type="term" value="F:zinc ion binding"/>
    <property type="evidence" value="ECO:0007669"/>
    <property type="project" value="InterPro"/>
</dbReference>
<dbReference type="STRING" id="180498.A0A067KZM9"/>
<dbReference type="EMBL" id="KK914318">
    <property type="protein sequence ID" value="KDP41637.1"/>
    <property type="molecule type" value="Genomic_DNA"/>
</dbReference>
<evidence type="ECO:0000256" key="5">
    <source>
        <dbReference type="SAM" id="Phobius"/>
    </source>
</evidence>
<dbReference type="InterPro" id="IPR001209">
    <property type="entry name" value="Ribosomal_uS14"/>
</dbReference>
<dbReference type="Proteomes" id="UP000027138">
    <property type="component" value="Unassembled WGS sequence"/>
</dbReference>
<dbReference type="Gene3D" id="4.10.830.10">
    <property type="entry name" value="30s Ribosomal Protein S14, Chain N"/>
    <property type="match status" value="1"/>
</dbReference>
<evidence type="ECO:0000256" key="3">
    <source>
        <dbReference type="ARBA" id="ARBA00023274"/>
    </source>
</evidence>
<evidence type="ECO:0000256" key="2">
    <source>
        <dbReference type="ARBA" id="ARBA00022980"/>
    </source>
</evidence>
<protein>
    <recommendedName>
        <fullName evidence="8">40S ribosomal protein S29</fullName>
    </recommendedName>
</protein>
<dbReference type="GO" id="GO:0022627">
    <property type="term" value="C:cytosolic small ribosomal subunit"/>
    <property type="evidence" value="ECO:0007669"/>
    <property type="project" value="TreeGrafter"/>
</dbReference>
<dbReference type="InterPro" id="IPR023676">
    <property type="entry name" value="Ribosomal_uS14_arc"/>
</dbReference>
<feature type="compositionally biased region" description="Pro residues" evidence="4">
    <location>
        <begin position="155"/>
        <end position="167"/>
    </location>
</feature>
<evidence type="ECO:0000256" key="4">
    <source>
        <dbReference type="SAM" id="MobiDB-lite"/>
    </source>
</evidence>
<gene>
    <name evidence="6" type="ORF">JCGZ_16044</name>
</gene>
<feature type="region of interest" description="Disordered" evidence="4">
    <location>
        <begin position="104"/>
        <end position="123"/>
    </location>
</feature>
<dbReference type="GO" id="GO:0003735">
    <property type="term" value="F:structural constituent of ribosome"/>
    <property type="evidence" value="ECO:0007669"/>
    <property type="project" value="InterPro"/>
</dbReference>
<dbReference type="AlphaFoldDB" id="A0A067KZM9"/>
<reference evidence="6 7" key="1">
    <citation type="journal article" date="2014" name="PLoS ONE">
        <title>Global Analysis of Gene Expression Profiles in Physic Nut (Jatropha curcas L.) Seedlings Exposed to Salt Stress.</title>
        <authorList>
            <person name="Zhang L."/>
            <person name="Zhang C."/>
            <person name="Wu P."/>
            <person name="Chen Y."/>
            <person name="Li M."/>
            <person name="Jiang H."/>
            <person name="Wu G."/>
        </authorList>
    </citation>
    <scope>NUCLEOTIDE SEQUENCE [LARGE SCALE GENOMIC DNA]</scope>
    <source>
        <strain evidence="7">cv. GZQX0401</strain>
        <tissue evidence="6">Young leaves</tissue>
    </source>
</reference>
<dbReference type="HAMAP" id="MF_01364_A">
    <property type="entry name" value="Ribosomal_uS14_2_A"/>
    <property type="match status" value="1"/>
</dbReference>
<feature type="transmembrane region" description="Helical" evidence="5">
    <location>
        <begin position="59"/>
        <end position="84"/>
    </location>
</feature>
<evidence type="ECO:0000313" key="6">
    <source>
        <dbReference type="EMBL" id="KDP41637.1"/>
    </source>
</evidence>
<feature type="region of interest" description="Disordered" evidence="4">
    <location>
        <begin position="128"/>
        <end position="167"/>
    </location>
</feature>
<dbReference type="InterPro" id="IPR039744">
    <property type="entry name" value="RIbosomal_uS14_euk_arc"/>
</dbReference>
<organism evidence="6 7">
    <name type="scientific">Jatropha curcas</name>
    <name type="common">Barbados nut</name>
    <dbReference type="NCBI Taxonomy" id="180498"/>
    <lineage>
        <taxon>Eukaryota</taxon>
        <taxon>Viridiplantae</taxon>
        <taxon>Streptophyta</taxon>
        <taxon>Embryophyta</taxon>
        <taxon>Tracheophyta</taxon>
        <taxon>Spermatophyta</taxon>
        <taxon>Magnoliopsida</taxon>
        <taxon>eudicotyledons</taxon>
        <taxon>Gunneridae</taxon>
        <taxon>Pentapetalae</taxon>
        <taxon>rosids</taxon>
        <taxon>fabids</taxon>
        <taxon>Malpighiales</taxon>
        <taxon>Euphorbiaceae</taxon>
        <taxon>Crotonoideae</taxon>
        <taxon>Jatropheae</taxon>
        <taxon>Jatropha</taxon>
    </lineage>
</organism>
<dbReference type="GO" id="GO:0002181">
    <property type="term" value="P:cytoplasmic translation"/>
    <property type="evidence" value="ECO:0007669"/>
    <property type="project" value="TreeGrafter"/>
</dbReference>
<name>A0A067KZM9_JATCU</name>
<keyword evidence="2" id="KW-0689">Ribosomal protein</keyword>
<dbReference type="PANTHER" id="PTHR12010:SF22">
    <property type="entry name" value="SMALL RIBOSOMAL SUBUNIT PROTEIN US14Z_US14Y_US14X"/>
    <property type="match status" value="1"/>
</dbReference>
<dbReference type="GO" id="GO:0003723">
    <property type="term" value="F:RNA binding"/>
    <property type="evidence" value="ECO:0007669"/>
    <property type="project" value="InterPro"/>
</dbReference>
<dbReference type="NCBIfam" id="NF004424">
    <property type="entry name" value="PRK05766.1"/>
    <property type="match status" value="1"/>
</dbReference>
<accession>A0A067KZM9</accession>
<dbReference type="FunFam" id="4.10.830.10:FF:000002">
    <property type="entry name" value="40S ribosomal protein S29"/>
    <property type="match status" value="1"/>
</dbReference>
<dbReference type="PANTHER" id="PTHR12010">
    <property type="entry name" value="40S RIBOSOMAL PROTEIN S29"/>
    <property type="match status" value="1"/>
</dbReference>
<evidence type="ECO:0008006" key="8">
    <source>
        <dbReference type="Google" id="ProtNLM"/>
    </source>
</evidence>
<dbReference type="OrthoDB" id="808437at2759"/>
<keyword evidence="5" id="KW-0812">Transmembrane</keyword>
<comment type="similarity">
    <text evidence="1">Belongs to the universal ribosomal protein uS14 family.</text>
</comment>
<keyword evidence="7" id="KW-1185">Reference proteome</keyword>
<dbReference type="Pfam" id="PF00253">
    <property type="entry name" value="Ribosomal_S14"/>
    <property type="match status" value="1"/>
</dbReference>
<evidence type="ECO:0000256" key="1">
    <source>
        <dbReference type="ARBA" id="ARBA00009083"/>
    </source>
</evidence>
<keyword evidence="5" id="KW-1133">Transmembrane helix</keyword>
<dbReference type="InterPro" id="IPR043140">
    <property type="entry name" value="Ribosomal_uS14_sf"/>
</dbReference>
<keyword evidence="5" id="KW-0472">Membrane</keyword>
<proteinExistence type="inferred from homology"/>
<keyword evidence="3" id="KW-0687">Ribonucleoprotein</keyword>